<evidence type="ECO:0000256" key="1">
    <source>
        <dbReference type="ARBA" id="ARBA00000085"/>
    </source>
</evidence>
<evidence type="ECO:0000256" key="7">
    <source>
        <dbReference type="ARBA" id="ARBA00022741"/>
    </source>
</evidence>
<reference evidence="14 15" key="1">
    <citation type="journal article" date="2015" name="Nature">
        <title>rRNA introns, odd ribosomes, and small enigmatic genomes across a large radiation of phyla.</title>
        <authorList>
            <person name="Brown C.T."/>
            <person name="Hug L.A."/>
            <person name="Thomas B.C."/>
            <person name="Sharon I."/>
            <person name="Castelle C.J."/>
            <person name="Singh A."/>
            <person name="Wilkins M.J."/>
            <person name="Williams K.H."/>
            <person name="Banfield J.F."/>
        </authorList>
    </citation>
    <scope>NUCLEOTIDE SEQUENCE [LARGE SCALE GENOMIC DNA]</scope>
</reference>
<evidence type="ECO:0000256" key="4">
    <source>
        <dbReference type="ARBA" id="ARBA00022475"/>
    </source>
</evidence>
<dbReference type="Proteomes" id="UP000033876">
    <property type="component" value="Unassembled WGS sequence"/>
</dbReference>
<dbReference type="AlphaFoldDB" id="A0A0G0K5U3"/>
<dbReference type="PRINTS" id="PR00344">
    <property type="entry name" value="BCTRLSENSOR"/>
</dbReference>
<comment type="caution">
    <text evidence="14">The sequence shown here is derived from an EMBL/GenBank/DDBJ whole genome shotgun (WGS) entry which is preliminary data.</text>
</comment>
<evidence type="ECO:0000256" key="3">
    <source>
        <dbReference type="ARBA" id="ARBA00012438"/>
    </source>
</evidence>
<keyword evidence="6" id="KW-0808">Transferase</keyword>
<dbReference type="EC" id="2.7.13.3" evidence="3"/>
<evidence type="ECO:0000256" key="8">
    <source>
        <dbReference type="ARBA" id="ARBA00022777"/>
    </source>
</evidence>
<dbReference type="SUPFAM" id="SSF55874">
    <property type="entry name" value="ATPase domain of HSP90 chaperone/DNA topoisomerase II/histidine kinase"/>
    <property type="match status" value="1"/>
</dbReference>
<evidence type="ECO:0000256" key="11">
    <source>
        <dbReference type="ARBA" id="ARBA00023136"/>
    </source>
</evidence>
<dbReference type="PANTHER" id="PTHR43711:SF1">
    <property type="entry name" value="HISTIDINE KINASE 1"/>
    <property type="match status" value="1"/>
</dbReference>
<keyword evidence="7" id="KW-0547">Nucleotide-binding</keyword>
<dbReference type="InterPro" id="IPR036890">
    <property type="entry name" value="HATPase_C_sf"/>
</dbReference>
<keyword evidence="4" id="KW-1003">Cell membrane</keyword>
<name>A0A0G0K5U3_9BACT</name>
<dbReference type="PANTHER" id="PTHR43711">
    <property type="entry name" value="TWO-COMPONENT HISTIDINE KINASE"/>
    <property type="match status" value="1"/>
</dbReference>
<dbReference type="EMBL" id="LBTF01000001">
    <property type="protein sequence ID" value="KKQ36021.1"/>
    <property type="molecule type" value="Genomic_DNA"/>
</dbReference>
<keyword evidence="10" id="KW-0902">Two-component regulatory system</keyword>
<proteinExistence type="predicted"/>
<dbReference type="InterPro" id="IPR050736">
    <property type="entry name" value="Sensor_HK_Regulatory"/>
</dbReference>
<evidence type="ECO:0000259" key="13">
    <source>
        <dbReference type="PROSITE" id="PS50109"/>
    </source>
</evidence>
<dbReference type="FunFam" id="3.30.565.10:FF:000023">
    <property type="entry name" value="PAS domain-containing sensor histidine kinase"/>
    <property type="match status" value="1"/>
</dbReference>
<evidence type="ECO:0000256" key="12">
    <source>
        <dbReference type="SAM" id="Coils"/>
    </source>
</evidence>
<dbReference type="InterPro" id="IPR036097">
    <property type="entry name" value="HisK_dim/P_sf"/>
</dbReference>
<dbReference type="InterPro" id="IPR003594">
    <property type="entry name" value="HATPase_dom"/>
</dbReference>
<feature type="coiled-coil region" evidence="12">
    <location>
        <begin position="126"/>
        <end position="160"/>
    </location>
</feature>
<dbReference type="SUPFAM" id="SSF47384">
    <property type="entry name" value="Homodimeric domain of signal transducing histidine kinase"/>
    <property type="match status" value="1"/>
</dbReference>
<dbReference type="Pfam" id="PF02518">
    <property type="entry name" value="HATPase_c"/>
    <property type="match status" value="1"/>
</dbReference>
<dbReference type="GO" id="GO:0005886">
    <property type="term" value="C:plasma membrane"/>
    <property type="evidence" value="ECO:0007669"/>
    <property type="project" value="UniProtKB-SubCell"/>
</dbReference>
<dbReference type="InterPro" id="IPR005467">
    <property type="entry name" value="His_kinase_dom"/>
</dbReference>
<comment type="catalytic activity">
    <reaction evidence="1">
        <text>ATP + protein L-histidine = ADP + protein N-phospho-L-histidine.</text>
        <dbReference type="EC" id="2.7.13.3"/>
    </reaction>
</comment>
<dbReference type="PROSITE" id="PS50109">
    <property type="entry name" value="HIS_KIN"/>
    <property type="match status" value="1"/>
</dbReference>
<dbReference type="CDD" id="cd00075">
    <property type="entry name" value="HATPase"/>
    <property type="match status" value="1"/>
</dbReference>
<keyword evidence="9" id="KW-0067">ATP-binding</keyword>
<evidence type="ECO:0000256" key="2">
    <source>
        <dbReference type="ARBA" id="ARBA00004236"/>
    </source>
</evidence>
<gene>
    <name evidence="14" type="ORF">US50_C0001G0023</name>
</gene>
<dbReference type="InterPro" id="IPR004358">
    <property type="entry name" value="Sig_transdc_His_kin-like_C"/>
</dbReference>
<dbReference type="Gene3D" id="3.30.565.10">
    <property type="entry name" value="Histidine kinase-like ATPase, C-terminal domain"/>
    <property type="match status" value="1"/>
</dbReference>
<keyword evidence="8 14" id="KW-0418">Kinase</keyword>
<evidence type="ECO:0000256" key="5">
    <source>
        <dbReference type="ARBA" id="ARBA00022553"/>
    </source>
</evidence>
<sequence>MKKTKNSNDLILENSKLIELNTKRAESVSLNVHQIRTGLTTTKWAIKMIIDGEIGGISKDQKEILGKVYESNERTLELAREILASNKSDGIDKEFKFEKVDLVGLIREVMAEFMPTAKAKKISISLDNQNAKINTVKADKEKLRIVLQNLFENAIKYNKEKGKIIASINPKGKIMEVSIKDTGIGINPINQKNIFKKYYRAPNAIKNSPRGTGLGLFACKKIIERHGGKIGFESKINEGTVFNFTIPLA</sequence>
<feature type="domain" description="Histidine kinase" evidence="13">
    <location>
        <begin position="30"/>
        <end position="249"/>
    </location>
</feature>
<organism evidence="14 15">
    <name type="scientific">Candidatus Nomurabacteria bacterium GW2011_GWB1_37_5</name>
    <dbReference type="NCBI Taxonomy" id="1618742"/>
    <lineage>
        <taxon>Bacteria</taxon>
        <taxon>Candidatus Nomuraibacteriota</taxon>
    </lineage>
</organism>
<keyword evidence="5" id="KW-0597">Phosphoprotein</keyword>
<dbReference type="GO" id="GO:0000155">
    <property type="term" value="F:phosphorelay sensor kinase activity"/>
    <property type="evidence" value="ECO:0007669"/>
    <property type="project" value="InterPro"/>
</dbReference>
<keyword evidence="12" id="KW-0175">Coiled coil</keyword>
<evidence type="ECO:0000256" key="9">
    <source>
        <dbReference type="ARBA" id="ARBA00022840"/>
    </source>
</evidence>
<dbReference type="GO" id="GO:0005524">
    <property type="term" value="F:ATP binding"/>
    <property type="evidence" value="ECO:0007669"/>
    <property type="project" value="UniProtKB-KW"/>
</dbReference>
<evidence type="ECO:0000256" key="10">
    <source>
        <dbReference type="ARBA" id="ARBA00023012"/>
    </source>
</evidence>
<accession>A0A0G0K5U3</accession>
<comment type="subcellular location">
    <subcellularLocation>
        <location evidence="2">Cell membrane</location>
    </subcellularLocation>
</comment>
<dbReference type="SMART" id="SM00387">
    <property type="entry name" value="HATPase_c"/>
    <property type="match status" value="1"/>
</dbReference>
<keyword evidence="11" id="KW-0472">Membrane</keyword>
<evidence type="ECO:0000313" key="15">
    <source>
        <dbReference type="Proteomes" id="UP000033876"/>
    </source>
</evidence>
<protein>
    <recommendedName>
        <fullName evidence="3">histidine kinase</fullName>
        <ecNumber evidence="3">2.7.13.3</ecNumber>
    </recommendedName>
</protein>
<evidence type="ECO:0000256" key="6">
    <source>
        <dbReference type="ARBA" id="ARBA00022679"/>
    </source>
</evidence>
<evidence type="ECO:0000313" key="14">
    <source>
        <dbReference type="EMBL" id="KKQ36021.1"/>
    </source>
</evidence>